<dbReference type="GeneID" id="107022147"/>
<evidence type="ECO:0000256" key="1">
    <source>
        <dbReference type="SAM" id="MobiDB-lite"/>
    </source>
</evidence>
<feature type="region of interest" description="Disordered" evidence="1">
    <location>
        <begin position="126"/>
        <end position="145"/>
    </location>
</feature>
<reference evidence="2" key="1">
    <citation type="journal article" date="2014" name="Nat. Genet.">
        <title>The genome of the stress-tolerant wild tomato species Solanum pennellii.</title>
        <authorList>
            <person name="Bolger A."/>
            <person name="Scossa F."/>
            <person name="Bolger M.E."/>
            <person name="Lanz C."/>
            <person name="Maumus F."/>
            <person name="Tohge T."/>
            <person name="Quesneville H."/>
            <person name="Alseekh S."/>
            <person name="Sorensen I."/>
            <person name="Lichtenstein G."/>
            <person name="Fich E.A."/>
            <person name="Conte M."/>
            <person name="Keller H."/>
            <person name="Schneeberger K."/>
            <person name="Schwacke R."/>
            <person name="Ofner I."/>
            <person name="Vrebalov J."/>
            <person name="Xu Y."/>
            <person name="Osorio S."/>
            <person name="Aflitos S.A."/>
            <person name="Schijlen E."/>
            <person name="Jimenez-Gomez J.M."/>
            <person name="Ryngajllo M."/>
            <person name="Kimura S."/>
            <person name="Kumar R."/>
            <person name="Koenig D."/>
            <person name="Headland L.R."/>
            <person name="Maloof J.N."/>
            <person name="Sinha N."/>
            <person name="van Ham R.C."/>
            <person name="Lankhorst R.K."/>
            <person name="Mao L."/>
            <person name="Vogel A."/>
            <person name="Arsova B."/>
            <person name="Panstruga R."/>
            <person name="Fei Z."/>
            <person name="Rose J.K."/>
            <person name="Zamir D."/>
            <person name="Carrari F."/>
            <person name="Giovannoni J.J."/>
            <person name="Weigel D."/>
            <person name="Usadel B."/>
            <person name="Fernie A.R."/>
        </authorList>
    </citation>
    <scope>NUCLEOTIDE SEQUENCE [LARGE SCALE GENOMIC DNA]</scope>
    <source>
        <strain evidence="2">cv. LA0716</strain>
    </source>
</reference>
<evidence type="ECO:0000313" key="3">
    <source>
        <dbReference type="RefSeq" id="XP_015078326.1"/>
    </source>
</evidence>
<name>A0ABM1GZU5_SOLPN</name>
<evidence type="ECO:0000313" key="2">
    <source>
        <dbReference type="Proteomes" id="UP000694930"/>
    </source>
</evidence>
<reference evidence="3" key="2">
    <citation type="submission" date="2025-08" db="UniProtKB">
        <authorList>
            <consortium name="RefSeq"/>
        </authorList>
    </citation>
    <scope>IDENTIFICATION</scope>
</reference>
<keyword evidence="2" id="KW-1185">Reference proteome</keyword>
<gene>
    <name evidence="3" type="primary">LOC107022147</name>
</gene>
<feature type="compositionally biased region" description="Polar residues" evidence="1">
    <location>
        <begin position="128"/>
        <end position="138"/>
    </location>
</feature>
<dbReference type="RefSeq" id="XP_015078326.1">
    <property type="nucleotide sequence ID" value="XM_015222840.1"/>
</dbReference>
<proteinExistence type="predicted"/>
<feature type="region of interest" description="Disordered" evidence="1">
    <location>
        <begin position="43"/>
        <end position="89"/>
    </location>
</feature>
<sequence length="205" mass="22658">MSHFVTSVSEELEEEYRAAMLHDNMDISRLIVHAQQVEESRLRAKSFESGSSKSRLDVQDKPKFKKGGSNPKPRKGRNVVPPKERPTCGKCGKKHVGECLVGTNSSYGCGNGGHMVKDCPYLRRQGKENGQAQPSGPSSDAPKRNRFYALKPRGEQEISPDVVTGATLYFVTHLVARKFDVIPDVFIAPFLICIPMADSVVAKRV</sequence>
<dbReference type="Proteomes" id="UP000694930">
    <property type="component" value="Chromosome 6"/>
</dbReference>
<accession>A0ABM1GZU5</accession>
<organism evidence="2 3">
    <name type="scientific">Solanum pennellii</name>
    <name type="common">Tomato</name>
    <name type="synonym">Lycopersicon pennellii</name>
    <dbReference type="NCBI Taxonomy" id="28526"/>
    <lineage>
        <taxon>Eukaryota</taxon>
        <taxon>Viridiplantae</taxon>
        <taxon>Streptophyta</taxon>
        <taxon>Embryophyta</taxon>
        <taxon>Tracheophyta</taxon>
        <taxon>Spermatophyta</taxon>
        <taxon>Magnoliopsida</taxon>
        <taxon>eudicotyledons</taxon>
        <taxon>Gunneridae</taxon>
        <taxon>Pentapetalae</taxon>
        <taxon>asterids</taxon>
        <taxon>lamiids</taxon>
        <taxon>Solanales</taxon>
        <taxon>Solanaceae</taxon>
        <taxon>Solanoideae</taxon>
        <taxon>Solaneae</taxon>
        <taxon>Solanum</taxon>
        <taxon>Solanum subgen. Lycopersicon</taxon>
    </lineage>
</organism>
<protein>
    <submittedName>
        <fullName evidence="3">Uncharacterized protein LOC107022147</fullName>
    </submittedName>
</protein>